<organism evidence="2 3">
    <name type="scientific">Caerostris darwini</name>
    <dbReference type="NCBI Taxonomy" id="1538125"/>
    <lineage>
        <taxon>Eukaryota</taxon>
        <taxon>Metazoa</taxon>
        <taxon>Ecdysozoa</taxon>
        <taxon>Arthropoda</taxon>
        <taxon>Chelicerata</taxon>
        <taxon>Arachnida</taxon>
        <taxon>Araneae</taxon>
        <taxon>Araneomorphae</taxon>
        <taxon>Entelegynae</taxon>
        <taxon>Araneoidea</taxon>
        <taxon>Araneidae</taxon>
        <taxon>Caerostris</taxon>
    </lineage>
</organism>
<evidence type="ECO:0000256" key="1">
    <source>
        <dbReference type="SAM" id="MobiDB-lite"/>
    </source>
</evidence>
<dbReference type="Proteomes" id="UP001054837">
    <property type="component" value="Unassembled WGS sequence"/>
</dbReference>
<keyword evidence="3" id="KW-1185">Reference proteome</keyword>
<feature type="compositionally biased region" description="Polar residues" evidence="1">
    <location>
        <begin position="8"/>
        <end position="27"/>
    </location>
</feature>
<accession>A0AAV4R6N9</accession>
<evidence type="ECO:0000313" key="3">
    <source>
        <dbReference type="Proteomes" id="UP001054837"/>
    </source>
</evidence>
<dbReference type="EMBL" id="BPLQ01005666">
    <property type="protein sequence ID" value="GIY16284.1"/>
    <property type="molecule type" value="Genomic_DNA"/>
</dbReference>
<evidence type="ECO:0000313" key="2">
    <source>
        <dbReference type="EMBL" id="GIY16284.1"/>
    </source>
</evidence>
<proteinExistence type="predicted"/>
<dbReference type="AlphaFoldDB" id="A0AAV4R6N9"/>
<feature type="region of interest" description="Disordered" evidence="1">
    <location>
        <begin position="1"/>
        <end position="37"/>
    </location>
</feature>
<reference evidence="2 3" key="1">
    <citation type="submission" date="2021-06" db="EMBL/GenBank/DDBJ databases">
        <title>Caerostris darwini draft genome.</title>
        <authorList>
            <person name="Kono N."/>
            <person name="Arakawa K."/>
        </authorList>
    </citation>
    <scope>NUCLEOTIDE SEQUENCE [LARGE SCALE GENOMIC DNA]</scope>
</reference>
<protein>
    <submittedName>
        <fullName evidence="2">Uncharacterized protein</fullName>
    </submittedName>
</protein>
<name>A0AAV4R6N9_9ARAC</name>
<comment type="caution">
    <text evidence="2">The sequence shown here is derived from an EMBL/GenBank/DDBJ whole genome shotgun (WGS) entry which is preliminary data.</text>
</comment>
<sequence>MMPFPVKSPSQINRKSITPQSRANDAGSTHFKRKRALPSRNCRKILIREQQNVIDGQFCQIFPINVALVKQPPNIKQINDDTAPTSNRQKL</sequence>
<gene>
    <name evidence="2" type="ORF">CDAR_501341</name>
</gene>